<dbReference type="Proteomes" id="UP000734854">
    <property type="component" value="Unassembled WGS sequence"/>
</dbReference>
<keyword evidence="1" id="KW-1133">Transmembrane helix</keyword>
<evidence type="ECO:0000256" key="1">
    <source>
        <dbReference type="SAM" id="Phobius"/>
    </source>
</evidence>
<reference evidence="2 3" key="1">
    <citation type="submission" date="2020-08" db="EMBL/GenBank/DDBJ databases">
        <title>Plant Genome Project.</title>
        <authorList>
            <person name="Zhang R.-G."/>
        </authorList>
    </citation>
    <scope>NUCLEOTIDE SEQUENCE [LARGE SCALE GENOMIC DNA]</scope>
    <source>
        <tissue evidence="2">Rhizome</tissue>
    </source>
</reference>
<dbReference type="EMBL" id="JACMSC010000009">
    <property type="protein sequence ID" value="KAG6507895.1"/>
    <property type="molecule type" value="Genomic_DNA"/>
</dbReference>
<keyword evidence="3" id="KW-1185">Reference proteome</keyword>
<dbReference type="PANTHER" id="PTHR33177">
    <property type="entry name" value="PUTATIVE-RELATED"/>
    <property type="match status" value="1"/>
</dbReference>
<name>A0A8J5GNW4_ZINOF</name>
<keyword evidence="1" id="KW-0812">Transmembrane</keyword>
<dbReference type="PANTHER" id="PTHR33177:SF24">
    <property type="entry name" value="FILAMENTOUS HEMAGGLUTININ TRANSPORTER"/>
    <property type="match status" value="1"/>
</dbReference>
<proteinExistence type="predicted"/>
<gene>
    <name evidence="2" type="ORF">ZIOFF_033248</name>
</gene>
<protein>
    <submittedName>
        <fullName evidence="2">Uncharacterized protein</fullName>
    </submittedName>
</protein>
<sequence length="132" mass="14758">MDLDVRAPHSWYQSICTLDKVRFTLERTGRENPHPDDSPFLLSLSWASKTSSTKQMAVGDYEPLPAVTMVIGRCLVCFLYVLVSTATPRCPRCGAHAKPGMLWFSQLSDFVCFGDMMKLGGIYAMFSFGAYD</sequence>
<feature type="transmembrane region" description="Helical" evidence="1">
    <location>
        <begin position="64"/>
        <end position="83"/>
    </location>
</feature>
<dbReference type="AlphaFoldDB" id="A0A8J5GNW4"/>
<evidence type="ECO:0000313" key="3">
    <source>
        <dbReference type="Proteomes" id="UP000734854"/>
    </source>
</evidence>
<dbReference type="InterPro" id="IPR055281">
    <property type="entry name" value="GIR1-2/SIED1"/>
</dbReference>
<evidence type="ECO:0000313" key="2">
    <source>
        <dbReference type="EMBL" id="KAG6507895.1"/>
    </source>
</evidence>
<comment type="caution">
    <text evidence="2">The sequence shown here is derived from an EMBL/GenBank/DDBJ whole genome shotgun (WGS) entry which is preliminary data.</text>
</comment>
<organism evidence="2 3">
    <name type="scientific">Zingiber officinale</name>
    <name type="common">Ginger</name>
    <name type="synonym">Amomum zingiber</name>
    <dbReference type="NCBI Taxonomy" id="94328"/>
    <lineage>
        <taxon>Eukaryota</taxon>
        <taxon>Viridiplantae</taxon>
        <taxon>Streptophyta</taxon>
        <taxon>Embryophyta</taxon>
        <taxon>Tracheophyta</taxon>
        <taxon>Spermatophyta</taxon>
        <taxon>Magnoliopsida</taxon>
        <taxon>Liliopsida</taxon>
        <taxon>Zingiberales</taxon>
        <taxon>Zingiberaceae</taxon>
        <taxon>Zingiber</taxon>
    </lineage>
</organism>
<accession>A0A8J5GNW4</accession>
<keyword evidence="1" id="KW-0472">Membrane</keyword>